<reference evidence="1" key="1">
    <citation type="submission" date="2023-02" db="EMBL/GenBank/DDBJ databases">
        <title>Actinokineospora globicatena NBRC 15670.</title>
        <authorList>
            <person name="Ichikawa N."/>
            <person name="Sato H."/>
            <person name="Tonouchi N."/>
        </authorList>
    </citation>
    <scope>NUCLEOTIDE SEQUENCE</scope>
    <source>
        <strain evidence="1">NBRC 15670</strain>
    </source>
</reference>
<dbReference type="InterPro" id="IPR023393">
    <property type="entry name" value="START-like_dom_sf"/>
</dbReference>
<comment type="caution">
    <text evidence="1">The sequence shown here is derived from an EMBL/GenBank/DDBJ whole genome shotgun (WGS) entry which is preliminary data.</text>
</comment>
<keyword evidence="2" id="KW-1185">Reference proteome</keyword>
<proteinExistence type="predicted"/>
<evidence type="ECO:0000313" key="2">
    <source>
        <dbReference type="Proteomes" id="UP001165042"/>
    </source>
</evidence>
<gene>
    <name evidence="1" type="ORF">Aglo03_15550</name>
</gene>
<dbReference type="CDD" id="cd07812">
    <property type="entry name" value="SRPBCC"/>
    <property type="match status" value="1"/>
</dbReference>
<dbReference type="EMBL" id="BSSD01000002">
    <property type="protein sequence ID" value="GLW90739.1"/>
    <property type="molecule type" value="Genomic_DNA"/>
</dbReference>
<dbReference type="Gene3D" id="3.30.530.20">
    <property type="match status" value="1"/>
</dbReference>
<dbReference type="Pfam" id="PF10604">
    <property type="entry name" value="Polyketide_cyc2"/>
    <property type="match status" value="1"/>
</dbReference>
<accession>A0A9W6V899</accession>
<dbReference type="RefSeq" id="WP_253839796.1">
    <property type="nucleotide sequence ID" value="NZ_BAAAVC010000005.1"/>
</dbReference>
<name>A0A9W6V899_9PSEU</name>
<protein>
    <submittedName>
        <fullName evidence="1">Polyketide cyclase</fullName>
    </submittedName>
</protein>
<dbReference type="Proteomes" id="UP001165042">
    <property type="component" value="Unassembled WGS sequence"/>
</dbReference>
<dbReference type="AlphaFoldDB" id="A0A9W6V899"/>
<dbReference type="InterPro" id="IPR019587">
    <property type="entry name" value="Polyketide_cyclase/dehydratase"/>
</dbReference>
<dbReference type="SUPFAM" id="SSF55961">
    <property type="entry name" value="Bet v1-like"/>
    <property type="match status" value="1"/>
</dbReference>
<evidence type="ECO:0000313" key="1">
    <source>
        <dbReference type="EMBL" id="GLW90739.1"/>
    </source>
</evidence>
<organism evidence="1 2">
    <name type="scientific">Actinokineospora globicatena</name>
    <dbReference type="NCBI Taxonomy" id="103729"/>
    <lineage>
        <taxon>Bacteria</taxon>
        <taxon>Bacillati</taxon>
        <taxon>Actinomycetota</taxon>
        <taxon>Actinomycetes</taxon>
        <taxon>Pseudonocardiales</taxon>
        <taxon>Pseudonocardiaceae</taxon>
        <taxon>Actinokineospora</taxon>
    </lineage>
</organism>
<sequence>MAPVRTEVPVPPARVWDVLADGWTYASWVVGASHIRSVDPGWPAVGTRIHHSVGVWPAVIQDATEVVAADPGRSIDLEARVWPAGTAHVRLELLDHGDRTTITMTEQPRRGPLALVPRFLVDALLIPRNRETLSRLSDLAAAR</sequence>